<evidence type="ECO:0000313" key="13">
    <source>
        <dbReference type="EMBL" id="ODQ79223.1"/>
    </source>
</evidence>
<evidence type="ECO:0000256" key="10">
    <source>
        <dbReference type="RuleBase" id="RU365075"/>
    </source>
</evidence>
<comment type="subcellular location">
    <subcellularLocation>
        <location evidence="1 10">Golgi apparatus membrane</location>
        <topology evidence="1 10">Peripheral membrane protein</topology>
    </subcellularLocation>
</comment>
<dbReference type="GO" id="GO:0000139">
    <property type="term" value="C:Golgi membrane"/>
    <property type="evidence" value="ECO:0007669"/>
    <property type="project" value="UniProtKB-SubCell"/>
</dbReference>
<comment type="function">
    <text evidence="9">Acts as a component of the peripheral membrane COG complex that is involved in intra-Golgi protein trafficking. COG is located at the cis-Golgi, and regulates tethering of retrograde intra-Golgi vesicles and possibly a number of other membrane trafficking events.</text>
</comment>
<keyword evidence="4 10" id="KW-0813">Transport</keyword>
<dbReference type="PANTHER" id="PTHR21506">
    <property type="entry name" value="COMPONENT OF OLIGOMERIC GOLGI COMPLEX 6"/>
    <property type="match status" value="1"/>
</dbReference>
<evidence type="ECO:0000256" key="6">
    <source>
        <dbReference type="ARBA" id="ARBA00023034"/>
    </source>
</evidence>
<dbReference type="AlphaFoldDB" id="A0A1E3QNG1"/>
<comment type="subunit">
    <text evidence="10">Component of the conserved oligomeric Golgi complex.</text>
</comment>
<dbReference type="GeneID" id="30149147"/>
<feature type="non-terminal residue" evidence="13">
    <location>
        <position position="761"/>
    </location>
</feature>
<dbReference type="Pfam" id="PF20653">
    <property type="entry name" value="COG6_C"/>
    <property type="match status" value="1"/>
</dbReference>
<dbReference type="GO" id="GO:0017119">
    <property type="term" value="C:Golgi transport complex"/>
    <property type="evidence" value="ECO:0007669"/>
    <property type="project" value="UniProtKB-UniRule"/>
</dbReference>
<dbReference type="OrthoDB" id="272987at2759"/>
<dbReference type="SMART" id="SM01087">
    <property type="entry name" value="COG6"/>
    <property type="match status" value="1"/>
</dbReference>
<dbReference type="STRING" id="984486.A0A1E3QNG1"/>
<evidence type="ECO:0000256" key="4">
    <source>
        <dbReference type="ARBA" id="ARBA00022448"/>
    </source>
</evidence>
<dbReference type="GO" id="GO:0015031">
    <property type="term" value="P:protein transport"/>
    <property type="evidence" value="ECO:0007669"/>
    <property type="project" value="UniProtKB-KW"/>
</dbReference>
<feature type="non-terminal residue" evidence="13">
    <location>
        <position position="1"/>
    </location>
</feature>
<dbReference type="InterPro" id="IPR048368">
    <property type="entry name" value="COG6_N"/>
</dbReference>
<name>A0A1E3QNG1_9ASCO</name>
<evidence type="ECO:0000313" key="14">
    <source>
        <dbReference type="Proteomes" id="UP000094336"/>
    </source>
</evidence>
<evidence type="ECO:0000256" key="2">
    <source>
        <dbReference type="ARBA" id="ARBA00011023"/>
    </source>
</evidence>
<reference evidence="14" key="1">
    <citation type="submission" date="2016-05" db="EMBL/GenBank/DDBJ databases">
        <title>Comparative genomics of biotechnologically important yeasts.</title>
        <authorList>
            <consortium name="DOE Joint Genome Institute"/>
            <person name="Riley R."/>
            <person name="Haridas S."/>
            <person name="Wolfe K.H."/>
            <person name="Lopes M.R."/>
            <person name="Hittinger C.T."/>
            <person name="Goker M."/>
            <person name="Salamov A."/>
            <person name="Wisecaver J."/>
            <person name="Long T.M."/>
            <person name="Aerts A.L."/>
            <person name="Barry K."/>
            <person name="Choi C."/>
            <person name="Clum A."/>
            <person name="Coughlan A.Y."/>
            <person name="Deshpande S."/>
            <person name="Douglass A.P."/>
            <person name="Hanson S.J."/>
            <person name="Klenk H.-P."/>
            <person name="Labutti K."/>
            <person name="Lapidus A."/>
            <person name="Lindquist E."/>
            <person name="Lipzen A."/>
            <person name="Meier-Kolthoff J.P."/>
            <person name="Ohm R.A."/>
            <person name="Otillar R.P."/>
            <person name="Pangilinan J."/>
            <person name="Peng Y."/>
            <person name="Rokas A."/>
            <person name="Rosa C.A."/>
            <person name="Scheuner C."/>
            <person name="Sibirny A.A."/>
            <person name="Slot J.C."/>
            <person name="Stielow J.B."/>
            <person name="Sun H."/>
            <person name="Kurtzman C.P."/>
            <person name="Blackwell M."/>
            <person name="Grigoriev I.V."/>
            <person name="Jeffries T.W."/>
        </authorList>
    </citation>
    <scope>NUCLEOTIDE SEQUENCE [LARGE SCALE GENOMIC DNA]</scope>
    <source>
        <strain evidence="14">NRRL Y-12698</strain>
    </source>
</reference>
<evidence type="ECO:0000256" key="5">
    <source>
        <dbReference type="ARBA" id="ARBA00022927"/>
    </source>
</evidence>
<comment type="similarity">
    <text evidence="2 10">Belongs to the COG6 family.</text>
</comment>
<dbReference type="InterPro" id="IPR048369">
    <property type="entry name" value="COG6_C"/>
</dbReference>
<keyword evidence="5 10" id="KW-0653">Protein transport</keyword>
<evidence type="ECO:0000259" key="12">
    <source>
        <dbReference type="Pfam" id="PF20653"/>
    </source>
</evidence>
<proteinExistence type="inferred from homology"/>
<feature type="domain" description="Conserved Oligomeric Golgi complex subunit 6 C-terminal" evidence="12">
    <location>
        <begin position="291"/>
        <end position="753"/>
    </location>
</feature>
<sequence length="761" mass="85737">PAAPLALPTIDPGEFTKKFANMNILTTSFLSRDAKEKETPNDIAQKYAQLSLQMIDRKEEPVVLVKPEMSSNLSVRLARVLNTPISSDSALQELLRSLNDHFLKKIPTPKALNEYEYRDDYSTQTDYTPQDDSEDMLIRPGIVGSIHRRRLRSDLEDDLLNHHLSVLNTFKPLVAKLRTVEQNLQELERLHETSVADLSTSYTQLGGDEFHREILDLQRARRTVTFQKTLLASFQAKYTLNEYEQHVLGDLVPGSAMDPDAASSDEYFRVLAKAEDISENCAVLLSLDNPDLGMKIMARVNELIGSSLGKLVYSIERYFTGHSTALAASMKRALVVLQPHQQFRTVVDQLVDARTKVLTREFQAHLDGGDGEDNRPILLSAHDPLRFIGDLLAYAHSVIVNESETISGFFEADDSKGTLETHTETLSSIKYITVHVLNALGRLLKLRIEQLIKVEASLSTIYEIYGLLELYTLMFAKQLPALEDESLLDTLHGLQTVAQERIFGITKDKLAPVDTEHDGSMELLQPPEWIVDFYGSILPLIDRSTDETFMGFSPETNAQFVALVVQEPVDIFLKQTDAMVFPKKNSSVNRLILKLNFYDLVLSKILPIALLADSVFTISEEMGRCVTQLTALEFDVLLAESHLTDFYNLVNMICPFERDFFDVSIYEPIKENKLFTRETVAAVDRVLGEFLPMALTDVQQTPLLKLNSPTAANDIITNSSVEFINFYHKLQLLTVEFLGEGFTWNDAEVATLLGVEEAYKE</sequence>
<evidence type="ECO:0000259" key="11">
    <source>
        <dbReference type="Pfam" id="PF06419"/>
    </source>
</evidence>
<dbReference type="EMBL" id="KV454433">
    <property type="protein sequence ID" value="ODQ79223.1"/>
    <property type="molecule type" value="Genomic_DNA"/>
</dbReference>
<evidence type="ECO:0000256" key="8">
    <source>
        <dbReference type="ARBA" id="ARBA00031348"/>
    </source>
</evidence>
<dbReference type="Pfam" id="PF06419">
    <property type="entry name" value="COG6_N"/>
    <property type="match status" value="1"/>
</dbReference>
<evidence type="ECO:0000256" key="1">
    <source>
        <dbReference type="ARBA" id="ARBA00004395"/>
    </source>
</evidence>
<gene>
    <name evidence="13" type="ORF">BABINDRAFT_22632</name>
</gene>
<evidence type="ECO:0000256" key="7">
    <source>
        <dbReference type="ARBA" id="ARBA00023136"/>
    </source>
</evidence>
<keyword evidence="7 10" id="KW-0472">Membrane</keyword>
<evidence type="ECO:0000256" key="3">
    <source>
        <dbReference type="ARBA" id="ARBA00020973"/>
    </source>
</evidence>
<keyword evidence="6 10" id="KW-0333">Golgi apparatus</keyword>
<protein>
    <recommendedName>
        <fullName evidence="3 10">Conserved oligomeric Golgi complex subunit 6</fullName>
        <shortName evidence="10">COG complex subunit 6</shortName>
    </recommendedName>
    <alternativeName>
        <fullName evidence="8 10">Component of oligomeric Golgi complex 6</fullName>
    </alternativeName>
</protein>
<accession>A0A1E3QNG1</accession>
<evidence type="ECO:0000256" key="9">
    <source>
        <dbReference type="ARBA" id="ARBA00043873"/>
    </source>
</evidence>
<dbReference type="PANTHER" id="PTHR21506:SF0">
    <property type="entry name" value="CONSERVED OLIGOMERIC GOLGI COMPLEX SUBUNIT 6"/>
    <property type="match status" value="1"/>
</dbReference>
<dbReference type="Proteomes" id="UP000094336">
    <property type="component" value="Unassembled WGS sequence"/>
</dbReference>
<comment type="function">
    <text evidence="10">Acts as component of the peripheral membrane COG complex that is involved in intra-Golgi protein trafficking. COG is located at the cis-Golgi, and regulates tethering of retrograde intra-Golgi vesicles and possibly a number of other membrane trafficking events.</text>
</comment>
<dbReference type="RefSeq" id="XP_018984551.1">
    <property type="nucleotide sequence ID" value="XM_019131294.1"/>
</dbReference>
<dbReference type="InterPro" id="IPR010490">
    <property type="entry name" value="COG6"/>
</dbReference>
<dbReference type="GO" id="GO:0006891">
    <property type="term" value="P:intra-Golgi vesicle-mediated transport"/>
    <property type="evidence" value="ECO:0007669"/>
    <property type="project" value="UniProtKB-UniRule"/>
</dbReference>
<organism evidence="13 14">
    <name type="scientific">Babjeviella inositovora NRRL Y-12698</name>
    <dbReference type="NCBI Taxonomy" id="984486"/>
    <lineage>
        <taxon>Eukaryota</taxon>
        <taxon>Fungi</taxon>
        <taxon>Dikarya</taxon>
        <taxon>Ascomycota</taxon>
        <taxon>Saccharomycotina</taxon>
        <taxon>Pichiomycetes</taxon>
        <taxon>Serinales incertae sedis</taxon>
        <taxon>Babjeviella</taxon>
    </lineage>
</organism>
<keyword evidence="14" id="KW-1185">Reference proteome</keyword>
<feature type="domain" description="Conserved oligomeric complex COG6 N-terminal" evidence="11">
    <location>
        <begin position="147"/>
        <end position="248"/>
    </location>
</feature>